<sequence>MSAQIVTQFLRLRRSIRQHQVLLDRASATRAMLLRQAKVLDAGSPFDRARAATYRARHENINPFWHAGIERRRALGRQLLDLAPAFDAATTFEQRLDLLNVNVADRADITPGAGLVMIVAGYCREDSAARRREEFNDGALFNSAHLEIVITMADSATGRAATEKVLVDVFGPAAFHMLDEKPKLHLVSTTPEGAL</sequence>
<dbReference type="AlphaFoldDB" id="A0A844DD26"/>
<accession>A0A844DD26</accession>
<reference evidence="1 2" key="1">
    <citation type="submission" date="2019-11" db="EMBL/GenBank/DDBJ databases">
        <title>Novel species isolated from a subtropical stream in China.</title>
        <authorList>
            <person name="Lu H."/>
        </authorList>
    </citation>
    <scope>NUCLEOTIDE SEQUENCE [LARGE SCALE GENOMIC DNA]</scope>
    <source>
        <strain evidence="1 2">FT26W</strain>
    </source>
</reference>
<keyword evidence="2" id="KW-1185">Reference proteome</keyword>
<protein>
    <submittedName>
        <fullName evidence="1">Uncharacterized protein</fullName>
    </submittedName>
</protein>
<dbReference type="EMBL" id="WKJL01000010">
    <property type="protein sequence ID" value="MRW85374.1"/>
    <property type="molecule type" value="Genomic_DNA"/>
</dbReference>
<dbReference type="Proteomes" id="UP000439986">
    <property type="component" value="Unassembled WGS sequence"/>
</dbReference>
<name>A0A844DD26_9BURK</name>
<evidence type="ECO:0000313" key="1">
    <source>
        <dbReference type="EMBL" id="MRW85374.1"/>
    </source>
</evidence>
<organism evidence="1 2">
    <name type="scientific">Duganella aquatilis</name>
    <dbReference type="NCBI Taxonomy" id="2666082"/>
    <lineage>
        <taxon>Bacteria</taxon>
        <taxon>Pseudomonadati</taxon>
        <taxon>Pseudomonadota</taxon>
        <taxon>Betaproteobacteria</taxon>
        <taxon>Burkholderiales</taxon>
        <taxon>Oxalobacteraceae</taxon>
        <taxon>Telluria group</taxon>
        <taxon>Duganella</taxon>
    </lineage>
</organism>
<dbReference type="RefSeq" id="WP_154358415.1">
    <property type="nucleotide sequence ID" value="NZ_WKJL01000010.1"/>
</dbReference>
<proteinExistence type="predicted"/>
<gene>
    <name evidence="1" type="ORF">GJ698_14910</name>
</gene>
<evidence type="ECO:0000313" key="2">
    <source>
        <dbReference type="Proteomes" id="UP000439986"/>
    </source>
</evidence>
<comment type="caution">
    <text evidence="1">The sequence shown here is derived from an EMBL/GenBank/DDBJ whole genome shotgun (WGS) entry which is preliminary data.</text>
</comment>